<feature type="domain" description="ABC transporter" evidence="10">
    <location>
        <begin position="84"/>
        <end position="329"/>
    </location>
</feature>
<evidence type="ECO:0000313" key="12">
    <source>
        <dbReference type="Proteomes" id="UP001516400"/>
    </source>
</evidence>
<sequence length="681" mass="77364">MSDERKLTLNDGASEYFSSRMSQSNEEYSYKISNEAMKAWKINFENESDNAPQIPTRNQKILSWCNINAFSKEKSVSGSVEVKPRLKSVMKWKKTEFHQKQILKNVNGIAYPGELLVIMGSSGAGKTTLLNCMTFRNLKDLEVSGMICLNNEPITQTDLAAQSAYIQQDDLFIGFLTVKEHLIFQSQMRMDSSFTKEQRHERIEEVMKELALKKCEHNMIGVPGIVKGISGGERKRLALASEMLTNPPLLFCDEPTTGLDSFMSLNVVQLLKDIARTGRTVIITLHQPSSELFHIFDKLCLMAEGRTAFLGTTAEAKDFFTELNVPCPRKFNPADHYIQLISVVPGREVLCKRAVNTICDAFSDSRWGVDIKKKTEKTLKSAKEKEDRWSHKRGHLNPYRVGAFTQAKGLFWRSWLTVMKNPATLKKFIIVLLESTMMTLIYFGQTLDQYGVQNLTGIFFYILMRTSYHNVFGILDAFCKEISLFMKEHKDGMYRTDIYFLSKVICEIPFPVVFACLNITLMYFFVGLNPEFDKFLMALLITALFSQCAQGFGFIVSAATPSVQLAIPIVGVTVTPLSLFGGMLLNFRSIPSYLRWASELSWFKGAYQAFMINQWADIDYIECHKNSSEATACLNNGIEVLHVHGIRANEFWPAIMSLISIFIAFRIVAFLILLFKASRKE</sequence>
<evidence type="ECO:0000256" key="6">
    <source>
        <dbReference type="ARBA" id="ARBA00022840"/>
    </source>
</evidence>
<name>A0ABD2NJ15_9CUCU</name>
<dbReference type="SMART" id="SM00382">
    <property type="entry name" value="AAA"/>
    <property type="match status" value="1"/>
</dbReference>
<feature type="transmembrane region" description="Helical" evidence="9">
    <location>
        <begin position="428"/>
        <end position="446"/>
    </location>
</feature>
<dbReference type="GO" id="GO:0016020">
    <property type="term" value="C:membrane"/>
    <property type="evidence" value="ECO:0007669"/>
    <property type="project" value="UniProtKB-SubCell"/>
</dbReference>
<accession>A0ABD2NJ15</accession>
<protein>
    <recommendedName>
        <fullName evidence="10">ABC transporter domain-containing protein</fullName>
    </recommendedName>
</protein>
<dbReference type="Gene3D" id="3.40.50.300">
    <property type="entry name" value="P-loop containing nucleotide triphosphate hydrolases"/>
    <property type="match status" value="1"/>
</dbReference>
<reference evidence="11 12" key="1">
    <citation type="journal article" date="2021" name="BMC Biol.">
        <title>Horizontally acquired antibacterial genes associated with adaptive radiation of ladybird beetles.</title>
        <authorList>
            <person name="Li H.S."/>
            <person name="Tang X.F."/>
            <person name="Huang Y.H."/>
            <person name="Xu Z.Y."/>
            <person name="Chen M.L."/>
            <person name="Du X.Y."/>
            <person name="Qiu B.Y."/>
            <person name="Chen P.T."/>
            <person name="Zhang W."/>
            <person name="Slipinski A."/>
            <person name="Escalona H.E."/>
            <person name="Waterhouse R.M."/>
            <person name="Zwick A."/>
            <person name="Pang H."/>
        </authorList>
    </citation>
    <scope>NUCLEOTIDE SEQUENCE [LARGE SCALE GENOMIC DNA]</scope>
    <source>
        <strain evidence="11">SYSU2018</strain>
    </source>
</reference>
<feature type="transmembrane region" description="Helical" evidence="9">
    <location>
        <begin position="651"/>
        <end position="675"/>
    </location>
</feature>
<keyword evidence="12" id="KW-1185">Reference proteome</keyword>
<proteinExistence type="inferred from homology"/>
<evidence type="ECO:0000256" key="3">
    <source>
        <dbReference type="ARBA" id="ARBA00022448"/>
    </source>
</evidence>
<evidence type="ECO:0000256" key="9">
    <source>
        <dbReference type="SAM" id="Phobius"/>
    </source>
</evidence>
<dbReference type="SUPFAM" id="SSF52540">
    <property type="entry name" value="P-loop containing nucleoside triphosphate hydrolases"/>
    <property type="match status" value="1"/>
</dbReference>
<evidence type="ECO:0000256" key="8">
    <source>
        <dbReference type="ARBA" id="ARBA00023136"/>
    </source>
</evidence>
<organism evidence="11 12">
    <name type="scientific">Cryptolaemus montrouzieri</name>
    <dbReference type="NCBI Taxonomy" id="559131"/>
    <lineage>
        <taxon>Eukaryota</taxon>
        <taxon>Metazoa</taxon>
        <taxon>Ecdysozoa</taxon>
        <taxon>Arthropoda</taxon>
        <taxon>Hexapoda</taxon>
        <taxon>Insecta</taxon>
        <taxon>Pterygota</taxon>
        <taxon>Neoptera</taxon>
        <taxon>Endopterygota</taxon>
        <taxon>Coleoptera</taxon>
        <taxon>Polyphaga</taxon>
        <taxon>Cucujiformia</taxon>
        <taxon>Coccinelloidea</taxon>
        <taxon>Coccinellidae</taxon>
        <taxon>Scymninae</taxon>
        <taxon>Scymnini</taxon>
        <taxon>Cryptolaemus</taxon>
    </lineage>
</organism>
<dbReference type="InterPro" id="IPR043926">
    <property type="entry name" value="ABCG_dom"/>
</dbReference>
<keyword evidence="3" id="KW-0813">Transport</keyword>
<evidence type="ECO:0000313" key="11">
    <source>
        <dbReference type="EMBL" id="KAL3278382.1"/>
    </source>
</evidence>
<dbReference type="InterPro" id="IPR003439">
    <property type="entry name" value="ABC_transporter-like_ATP-bd"/>
</dbReference>
<dbReference type="CDD" id="cd03213">
    <property type="entry name" value="ABCG_EPDR"/>
    <property type="match status" value="1"/>
</dbReference>
<keyword evidence="7 9" id="KW-1133">Transmembrane helix</keyword>
<dbReference type="Pfam" id="PF01061">
    <property type="entry name" value="ABC2_membrane"/>
    <property type="match status" value="1"/>
</dbReference>
<feature type="transmembrane region" description="Helical" evidence="9">
    <location>
        <begin position="565"/>
        <end position="585"/>
    </location>
</feature>
<evidence type="ECO:0000256" key="2">
    <source>
        <dbReference type="ARBA" id="ARBA00005814"/>
    </source>
</evidence>
<dbReference type="PROSITE" id="PS50893">
    <property type="entry name" value="ABC_TRANSPORTER_2"/>
    <property type="match status" value="1"/>
</dbReference>
<dbReference type="InterPro" id="IPR050352">
    <property type="entry name" value="ABCG_transporters"/>
</dbReference>
<dbReference type="Pfam" id="PF00005">
    <property type="entry name" value="ABC_tran"/>
    <property type="match status" value="1"/>
</dbReference>
<dbReference type="InterPro" id="IPR017871">
    <property type="entry name" value="ABC_transporter-like_CS"/>
</dbReference>
<dbReference type="InterPro" id="IPR013525">
    <property type="entry name" value="ABC2_TM"/>
</dbReference>
<dbReference type="Pfam" id="PF19055">
    <property type="entry name" value="ABC2_membrane_7"/>
    <property type="match status" value="1"/>
</dbReference>
<dbReference type="InterPro" id="IPR003593">
    <property type="entry name" value="AAA+_ATPase"/>
</dbReference>
<comment type="subcellular location">
    <subcellularLocation>
        <location evidence="1">Membrane</location>
        <topology evidence="1">Multi-pass membrane protein</topology>
    </subcellularLocation>
</comment>
<comment type="caution">
    <text evidence="11">The sequence shown here is derived from an EMBL/GenBank/DDBJ whole genome shotgun (WGS) entry which is preliminary data.</text>
</comment>
<dbReference type="PANTHER" id="PTHR48041:SF139">
    <property type="entry name" value="PROTEIN SCARLET"/>
    <property type="match status" value="1"/>
</dbReference>
<comment type="similarity">
    <text evidence="2">Belongs to the ABC transporter superfamily. ABCG family. Eye pigment precursor importer (TC 3.A.1.204) subfamily.</text>
</comment>
<keyword evidence="5" id="KW-0547">Nucleotide-binding</keyword>
<keyword evidence="8 9" id="KW-0472">Membrane</keyword>
<evidence type="ECO:0000256" key="4">
    <source>
        <dbReference type="ARBA" id="ARBA00022692"/>
    </source>
</evidence>
<evidence type="ECO:0000256" key="7">
    <source>
        <dbReference type="ARBA" id="ARBA00022989"/>
    </source>
</evidence>
<dbReference type="EMBL" id="JABFTP020000103">
    <property type="protein sequence ID" value="KAL3278382.1"/>
    <property type="molecule type" value="Genomic_DNA"/>
</dbReference>
<dbReference type="PROSITE" id="PS00211">
    <property type="entry name" value="ABC_TRANSPORTER_1"/>
    <property type="match status" value="1"/>
</dbReference>
<evidence type="ECO:0000259" key="10">
    <source>
        <dbReference type="PROSITE" id="PS50893"/>
    </source>
</evidence>
<dbReference type="PANTHER" id="PTHR48041">
    <property type="entry name" value="ABC TRANSPORTER G FAMILY MEMBER 28"/>
    <property type="match status" value="1"/>
</dbReference>
<keyword evidence="6" id="KW-0067">ATP-binding</keyword>
<keyword evidence="4 9" id="KW-0812">Transmembrane</keyword>
<dbReference type="Proteomes" id="UP001516400">
    <property type="component" value="Unassembled WGS sequence"/>
</dbReference>
<dbReference type="InterPro" id="IPR027417">
    <property type="entry name" value="P-loop_NTPase"/>
</dbReference>
<evidence type="ECO:0000256" key="1">
    <source>
        <dbReference type="ARBA" id="ARBA00004141"/>
    </source>
</evidence>
<evidence type="ECO:0000256" key="5">
    <source>
        <dbReference type="ARBA" id="ARBA00022741"/>
    </source>
</evidence>
<feature type="transmembrane region" description="Helical" evidence="9">
    <location>
        <begin position="500"/>
        <end position="525"/>
    </location>
</feature>
<feature type="transmembrane region" description="Helical" evidence="9">
    <location>
        <begin position="537"/>
        <end position="558"/>
    </location>
</feature>
<dbReference type="AlphaFoldDB" id="A0ABD2NJ15"/>
<feature type="transmembrane region" description="Helical" evidence="9">
    <location>
        <begin position="458"/>
        <end position="479"/>
    </location>
</feature>
<dbReference type="GO" id="GO:0005524">
    <property type="term" value="F:ATP binding"/>
    <property type="evidence" value="ECO:0007669"/>
    <property type="project" value="UniProtKB-KW"/>
</dbReference>
<gene>
    <name evidence="11" type="ORF">HHI36_013710</name>
</gene>